<dbReference type="EMBL" id="GL732592">
    <property type="protein sequence ID" value="EFX73275.1"/>
    <property type="molecule type" value="Genomic_DNA"/>
</dbReference>
<gene>
    <name evidence="1" type="ORF">DAPPUDRAFT_110012</name>
</gene>
<name>E9H4X3_DAPPU</name>
<dbReference type="InParanoid" id="E9H4X3"/>
<organism evidence="1 2">
    <name type="scientific">Daphnia pulex</name>
    <name type="common">Water flea</name>
    <dbReference type="NCBI Taxonomy" id="6669"/>
    <lineage>
        <taxon>Eukaryota</taxon>
        <taxon>Metazoa</taxon>
        <taxon>Ecdysozoa</taxon>
        <taxon>Arthropoda</taxon>
        <taxon>Crustacea</taxon>
        <taxon>Branchiopoda</taxon>
        <taxon>Diplostraca</taxon>
        <taxon>Cladocera</taxon>
        <taxon>Anomopoda</taxon>
        <taxon>Daphniidae</taxon>
        <taxon>Daphnia</taxon>
    </lineage>
</organism>
<evidence type="ECO:0000313" key="1">
    <source>
        <dbReference type="EMBL" id="EFX73275.1"/>
    </source>
</evidence>
<sequence>MHIPIWKSLAWDLHNYFSSIESYTWLQPLIDLIAHSLLTKNTLWKLFYVPFADLRPGKGSEISVTDFIRNEESSQQLNSAESETLNIFGDIAHDSEYTQLQTYQSNSNSTTNFMGASTEFVIFKTISEKDGERWWSVDFNGCFIVLQRSRRIDAVKNKFGGKERKDVIFISSINLEARGSIKNGLALLWALHIIKEKSQENHLKSESFSRITHVEDMEDMGAIVKDLVDQNPQFFDLFNILTNLIHPLH</sequence>
<dbReference type="KEGG" id="dpx:DAPPUDRAFT_110012"/>
<proteinExistence type="predicted"/>
<dbReference type="HOGENOM" id="CLU_1116721_0_0_1"/>
<dbReference type="Proteomes" id="UP000000305">
    <property type="component" value="Unassembled WGS sequence"/>
</dbReference>
<accession>E9H4X3</accession>
<evidence type="ECO:0000313" key="2">
    <source>
        <dbReference type="Proteomes" id="UP000000305"/>
    </source>
</evidence>
<dbReference type="AlphaFoldDB" id="E9H4X3"/>
<reference evidence="1 2" key="1">
    <citation type="journal article" date="2011" name="Science">
        <title>The ecoresponsive genome of Daphnia pulex.</title>
        <authorList>
            <person name="Colbourne J.K."/>
            <person name="Pfrender M.E."/>
            <person name="Gilbert D."/>
            <person name="Thomas W.K."/>
            <person name="Tucker A."/>
            <person name="Oakley T.H."/>
            <person name="Tokishita S."/>
            <person name="Aerts A."/>
            <person name="Arnold G.J."/>
            <person name="Basu M.K."/>
            <person name="Bauer D.J."/>
            <person name="Caceres C.E."/>
            <person name="Carmel L."/>
            <person name="Casola C."/>
            <person name="Choi J.H."/>
            <person name="Detter J.C."/>
            <person name="Dong Q."/>
            <person name="Dusheyko S."/>
            <person name="Eads B.D."/>
            <person name="Frohlich T."/>
            <person name="Geiler-Samerotte K.A."/>
            <person name="Gerlach D."/>
            <person name="Hatcher P."/>
            <person name="Jogdeo S."/>
            <person name="Krijgsveld J."/>
            <person name="Kriventseva E.V."/>
            <person name="Kultz D."/>
            <person name="Laforsch C."/>
            <person name="Lindquist E."/>
            <person name="Lopez J."/>
            <person name="Manak J.R."/>
            <person name="Muller J."/>
            <person name="Pangilinan J."/>
            <person name="Patwardhan R.P."/>
            <person name="Pitluck S."/>
            <person name="Pritham E.J."/>
            <person name="Rechtsteiner A."/>
            <person name="Rho M."/>
            <person name="Rogozin I.B."/>
            <person name="Sakarya O."/>
            <person name="Salamov A."/>
            <person name="Schaack S."/>
            <person name="Shapiro H."/>
            <person name="Shiga Y."/>
            <person name="Skalitzky C."/>
            <person name="Smith Z."/>
            <person name="Souvorov A."/>
            <person name="Sung W."/>
            <person name="Tang Z."/>
            <person name="Tsuchiya D."/>
            <person name="Tu H."/>
            <person name="Vos H."/>
            <person name="Wang M."/>
            <person name="Wolf Y.I."/>
            <person name="Yamagata H."/>
            <person name="Yamada T."/>
            <person name="Ye Y."/>
            <person name="Shaw J.R."/>
            <person name="Andrews J."/>
            <person name="Crease T.J."/>
            <person name="Tang H."/>
            <person name="Lucas S.M."/>
            <person name="Robertson H.M."/>
            <person name="Bork P."/>
            <person name="Koonin E.V."/>
            <person name="Zdobnov E.M."/>
            <person name="Grigoriev I.V."/>
            <person name="Lynch M."/>
            <person name="Boore J.L."/>
        </authorList>
    </citation>
    <scope>NUCLEOTIDE SEQUENCE [LARGE SCALE GENOMIC DNA]</scope>
</reference>
<protein>
    <submittedName>
        <fullName evidence="1">Uncharacterized protein</fullName>
    </submittedName>
</protein>
<dbReference type="PhylomeDB" id="E9H4X3"/>
<keyword evidence="2" id="KW-1185">Reference proteome</keyword>